<keyword evidence="10 16" id="KW-1133">Transmembrane helix</keyword>
<keyword evidence="14" id="KW-0206">Cytoskeleton</keyword>
<dbReference type="InterPro" id="IPR027659">
    <property type="entry name" value="Sgcb"/>
</dbReference>
<feature type="transmembrane region" description="Helical" evidence="16">
    <location>
        <begin position="59"/>
        <end position="86"/>
    </location>
</feature>
<accession>A0ABN8PTM3</accession>
<evidence type="ECO:0000256" key="14">
    <source>
        <dbReference type="ARBA" id="ARBA00023212"/>
    </source>
</evidence>
<evidence type="ECO:0000256" key="11">
    <source>
        <dbReference type="ARBA" id="ARBA00023136"/>
    </source>
</evidence>
<evidence type="ECO:0000256" key="1">
    <source>
        <dbReference type="ARBA" id="ARBA00002860"/>
    </source>
</evidence>
<evidence type="ECO:0000256" key="6">
    <source>
        <dbReference type="ARBA" id="ARBA00022475"/>
    </source>
</evidence>
<evidence type="ECO:0000256" key="8">
    <source>
        <dbReference type="ARBA" id="ARBA00022692"/>
    </source>
</evidence>
<keyword evidence="18" id="KW-1185">Reference proteome</keyword>
<gene>
    <name evidence="17" type="ORF">PLOB_00046511</name>
</gene>
<keyword evidence="12" id="KW-1015">Disulfide bond</keyword>
<evidence type="ECO:0000256" key="10">
    <source>
        <dbReference type="ARBA" id="ARBA00022989"/>
    </source>
</evidence>
<evidence type="ECO:0000256" key="2">
    <source>
        <dbReference type="ARBA" id="ARBA00004245"/>
    </source>
</evidence>
<keyword evidence="8 16" id="KW-0812">Transmembrane</keyword>
<keyword evidence="6" id="KW-1003">Cell membrane</keyword>
<comment type="subcellular location">
    <subcellularLocation>
        <location evidence="3">Cell membrane</location>
        <location evidence="3">Sarcolemma</location>
        <topology evidence="3">Single-pass type II membrane protein</topology>
    </subcellularLocation>
    <subcellularLocation>
        <location evidence="2">Cytoplasm</location>
        <location evidence="2">Cytoskeleton</location>
    </subcellularLocation>
</comment>
<sequence length="314" mass="35101">MSRENLHRRENTKSRTSMREKLVEKQKAVDEHESNFTAGRVNVQERYLHRTGIRGRKSWIFFAVLYILTLIVIVNLVMLALLYNVLQINKDGIKCLSFFENKMVRWPCSSDMNSITLYKNQAGTFKDHNLVVESNENKVIFHGGPSTKSAEVHVGPDKTEIHAKRGFRFVDPYEKKTILNLNGSVWHIKPESVKASTVTGDSLVTHRVVSDENQNLTVTSEEAISVEGHEGVFFDGKTVQFIAKTDVDISSSQAGIEFVANKGVQFIGFPGPSPALSSSGIERYKLCACINTGELFRVLVTLNGTSCSTEEPVC</sequence>
<name>A0ABN8PTM3_9CNID</name>
<evidence type="ECO:0000256" key="16">
    <source>
        <dbReference type="SAM" id="Phobius"/>
    </source>
</evidence>
<keyword evidence="13" id="KW-0325">Glycoprotein</keyword>
<dbReference type="Proteomes" id="UP001159405">
    <property type="component" value="Unassembled WGS sequence"/>
</dbReference>
<comment type="function">
    <text evidence="1">Component of the sarcoglycan complex, a subcomplex of the dystrophin-glycoprotein complex which forms a link between the F-actin cytoskeleton and the extracellular matrix.</text>
</comment>
<proteinExistence type="inferred from homology"/>
<evidence type="ECO:0000256" key="4">
    <source>
        <dbReference type="ARBA" id="ARBA00007574"/>
    </source>
</evidence>
<comment type="caution">
    <text evidence="17">The sequence shown here is derived from an EMBL/GenBank/DDBJ whole genome shotgun (WGS) entry which is preliminary data.</text>
</comment>
<keyword evidence="9" id="KW-0735">Signal-anchor</keyword>
<evidence type="ECO:0000313" key="18">
    <source>
        <dbReference type="Proteomes" id="UP001159405"/>
    </source>
</evidence>
<evidence type="ECO:0000256" key="3">
    <source>
        <dbReference type="ARBA" id="ARBA00004274"/>
    </source>
</evidence>
<keyword evidence="11 16" id="KW-0472">Membrane</keyword>
<evidence type="ECO:0000256" key="15">
    <source>
        <dbReference type="ARBA" id="ARBA00026041"/>
    </source>
</evidence>
<evidence type="ECO:0000256" key="9">
    <source>
        <dbReference type="ARBA" id="ARBA00022968"/>
    </source>
</evidence>
<evidence type="ECO:0000256" key="7">
    <source>
        <dbReference type="ARBA" id="ARBA00022490"/>
    </source>
</evidence>
<evidence type="ECO:0000256" key="12">
    <source>
        <dbReference type="ARBA" id="ARBA00023157"/>
    </source>
</evidence>
<dbReference type="PANTHER" id="PTHR21142">
    <property type="entry name" value="SARCOGLYCANS"/>
    <property type="match status" value="1"/>
</dbReference>
<keyword evidence="7" id="KW-0963">Cytoplasm</keyword>
<reference evidence="17 18" key="1">
    <citation type="submission" date="2022-05" db="EMBL/GenBank/DDBJ databases">
        <authorList>
            <consortium name="Genoscope - CEA"/>
            <person name="William W."/>
        </authorList>
    </citation>
    <scope>NUCLEOTIDE SEQUENCE [LARGE SCALE GENOMIC DNA]</scope>
</reference>
<protein>
    <recommendedName>
        <fullName evidence="5">Beta-sarcoglycan</fullName>
    </recommendedName>
</protein>
<dbReference type="PANTHER" id="PTHR21142:SF2">
    <property type="entry name" value="BETA-SARCOGLYCAN"/>
    <property type="match status" value="1"/>
</dbReference>
<dbReference type="InterPro" id="IPR006875">
    <property type="entry name" value="Sarcoglycan"/>
</dbReference>
<organism evidence="17 18">
    <name type="scientific">Porites lobata</name>
    <dbReference type="NCBI Taxonomy" id="104759"/>
    <lineage>
        <taxon>Eukaryota</taxon>
        <taxon>Metazoa</taxon>
        <taxon>Cnidaria</taxon>
        <taxon>Anthozoa</taxon>
        <taxon>Hexacorallia</taxon>
        <taxon>Scleractinia</taxon>
        <taxon>Fungiina</taxon>
        <taxon>Poritidae</taxon>
        <taxon>Porites</taxon>
    </lineage>
</organism>
<evidence type="ECO:0000256" key="13">
    <source>
        <dbReference type="ARBA" id="ARBA00023180"/>
    </source>
</evidence>
<comment type="subunit">
    <text evidence="15">Cross-link to form 2 major subcomplexes: one consisting of SGCB, SGCD and SGCG and the other consisting of SGCB and SGCD. The association between SGCB and SGCG is particularly strong while SGCA is loosely associated with the other sarcoglycans.</text>
</comment>
<evidence type="ECO:0000256" key="5">
    <source>
        <dbReference type="ARBA" id="ARBA00015329"/>
    </source>
</evidence>
<dbReference type="Pfam" id="PF04790">
    <property type="entry name" value="Sarcoglycan_1"/>
    <property type="match status" value="1"/>
</dbReference>
<dbReference type="EMBL" id="CALNXK010000083">
    <property type="protein sequence ID" value="CAH3148249.1"/>
    <property type="molecule type" value="Genomic_DNA"/>
</dbReference>
<evidence type="ECO:0000313" key="17">
    <source>
        <dbReference type="EMBL" id="CAH3148249.1"/>
    </source>
</evidence>
<comment type="similarity">
    <text evidence="4">Belongs to the sarcoglycan beta/delta/gamma/zeta family.</text>
</comment>